<evidence type="ECO:0000313" key="2">
    <source>
        <dbReference type="WBParaSite" id="ACRNAN_scaffold21367.g26001.t1"/>
    </source>
</evidence>
<sequence length="131" mass="15073">MDGQRRIMAKFGNIPEEEIIGLRAPQLAVGGDEQFEMMLRDGFLYDNSISANPGIRDAPYWPQTLDYKLSWQCQEKDCPTSSFPGIWTIPLNQFYGTYLNQISTFKRASMLRAAVEDNSTVVDLVKNFRYY</sequence>
<protein>
    <submittedName>
        <fullName evidence="2">Uncharacterized protein</fullName>
    </submittedName>
</protein>
<proteinExistence type="predicted"/>
<accession>A0A914DBS9</accession>
<dbReference type="Gene3D" id="3.20.20.370">
    <property type="entry name" value="Glycoside hydrolase/deacetylase"/>
    <property type="match status" value="1"/>
</dbReference>
<name>A0A914DBS9_9BILA</name>
<dbReference type="PANTHER" id="PTHR45985:SF11">
    <property type="entry name" value="EGF-LIKE DOMAIN-CONTAINING PROTEIN"/>
    <property type="match status" value="1"/>
</dbReference>
<organism evidence="1 2">
    <name type="scientific">Acrobeloides nanus</name>
    <dbReference type="NCBI Taxonomy" id="290746"/>
    <lineage>
        <taxon>Eukaryota</taxon>
        <taxon>Metazoa</taxon>
        <taxon>Ecdysozoa</taxon>
        <taxon>Nematoda</taxon>
        <taxon>Chromadorea</taxon>
        <taxon>Rhabditida</taxon>
        <taxon>Tylenchina</taxon>
        <taxon>Cephalobomorpha</taxon>
        <taxon>Cephaloboidea</taxon>
        <taxon>Cephalobidae</taxon>
        <taxon>Acrobeloides</taxon>
    </lineage>
</organism>
<dbReference type="Proteomes" id="UP000887540">
    <property type="component" value="Unplaced"/>
</dbReference>
<evidence type="ECO:0000313" key="1">
    <source>
        <dbReference type="Proteomes" id="UP000887540"/>
    </source>
</evidence>
<reference evidence="2" key="1">
    <citation type="submission" date="2022-11" db="UniProtKB">
        <authorList>
            <consortium name="WormBaseParasite"/>
        </authorList>
    </citation>
    <scope>IDENTIFICATION</scope>
</reference>
<dbReference type="AlphaFoldDB" id="A0A914DBS9"/>
<keyword evidence="1" id="KW-1185">Reference proteome</keyword>
<dbReference type="PANTHER" id="PTHR45985">
    <property type="match status" value="1"/>
</dbReference>
<dbReference type="InterPro" id="IPR052740">
    <property type="entry name" value="CE4"/>
</dbReference>
<dbReference type="WBParaSite" id="ACRNAN_scaffold21367.g26001.t1">
    <property type="protein sequence ID" value="ACRNAN_scaffold21367.g26001.t1"/>
    <property type="gene ID" value="ACRNAN_scaffold21367.g26001"/>
</dbReference>